<evidence type="ECO:0000313" key="2">
    <source>
        <dbReference type="EnsemblPlants" id="KEH19817"/>
    </source>
</evidence>
<organism evidence="1 3">
    <name type="scientific">Medicago truncatula</name>
    <name type="common">Barrel medic</name>
    <name type="synonym">Medicago tribuloides</name>
    <dbReference type="NCBI Taxonomy" id="3880"/>
    <lineage>
        <taxon>Eukaryota</taxon>
        <taxon>Viridiplantae</taxon>
        <taxon>Streptophyta</taxon>
        <taxon>Embryophyta</taxon>
        <taxon>Tracheophyta</taxon>
        <taxon>Spermatophyta</taxon>
        <taxon>Magnoliopsida</taxon>
        <taxon>eudicotyledons</taxon>
        <taxon>Gunneridae</taxon>
        <taxon>Pentapetalae</taxon>
        <taxon>rosids</taxon>
        <taxon>fabids</taxon>
        <taxon>Fabales</taxon>
        <taxon>Fabaceae</taxon>
        <taxon>Papilionoideae</taxon>
        <taxon>50 kb inversion clade</taxon>
        <taxon>NPAAA clade</taxon>
        <taxon>Hologalegina</taxon>
        <taxon>IRL clade</taxon>
        <taxon>Trifolieae</taxon>
        <taxon>Medicago</taxon>
    </lineage>
</organism>
<reference evidence="1 3" key="2">
    <citation type="journal article" date="2014" name="BMC Genomics">
        <title>An improved genome release (version Mt4.0) for the model legume Medicago truncatula.</title>
        <authorList>
            <person name="Tang H."/>
            <person name="Krishnakumar V."/>
            <person name="Bidwell S."/>
            <person name="Rosen B."/>
            <person name="Chan A."/>
            <person name="Zhou S."/>
            <person name="Gentzbittel L."/>
            <person name="Childs K.L."/>
            <person name="Yandell M."/>
            <person name="Gundlach H."/>
            <person name="Mayer K.F."/>
            <person name="Schwartz D.C."/>
            <person name="Town C.D."/>
        </authorList>
    </citation>
    <scope>GENOME REANNOTATION</scope>
    <source>
        <strain evidence="1">A17</strain>
        <strain evidence="2 3">cv. Jemalong A17</strain>
    </source>
</reference>
<sequence>MSESIDHYLNRFRLLKARCFTQAPEHELVEMTVDRLDYTQYLRDMAQLVDRVRQVERLKAKKARTINDGIIVVPKGLKMPPIEQRKKRGFFCKFHGYLCHNTSHCVSFKDSVQKALDEGRLKFGDKLNKPMQIDTDPLKQADSMYVEISDVNVIEVAESVAESFGKPKNVTKVAFGPTFLRSKSYF</sequence>
<evidence type="ECO:0000313" key="1">
    <source>
        <dbReference type="EMBL" id="KEH19817.1"/>
    </source>
</evidence>
<dbReference type="Proteomes" id="UP000002051">
    <property type="component" value="Chromosome 8"/>
</dbReference>
<reference evidence="1 3" key="1">
    <citation type="journal article" date="2011" name="Nature">
        <title>The Medicago genome provides insight into the evolution of rhizobial symbioses.</title>
        <authorList>
            <person name="Young N.D."/>
            <person name="Debelle F."/>
            <person name="Oldroyd G.E."/>
            <person name="Geurts R."/>
            <person name="Cannon S.B."/>
            <person name="Udvardi M.K."/>
            <person name="Benedito V.A."/>
            <person name="Mayer K.F."/>
            <person name="Gouzy J."/>
            <person name="Schoof H."/>
            <person name="Van de Peer Y."/>
            <person name="Proost S."/>
            <person name="Cook D.R."/>
            <person name="Meyers B.C."/>
            <person name="Spannagl M."/>
            <person name="Cheung F."/>
            <person name="De Mita S."/>
            <person name="Krishnakumar V."/>
            <person name="Gundlach H."/>
            <person name="Zhou S."/>
            <person name="Mudge J."/>
            <person name="Bharti A.K."/>
            <person name="Murray J.D."/>
            <person name="Naoumkina M.A."/>
            <person name="Rosen B."/>
            <person name="Silverstein K.A."/>
            <person name="Tang H."/>
            <person name="Rombauts S."/>
            <person name="Zhao P.X."/>
            <person name="Zhou P."/>
            <person name="Barbe V."/>
            <person name="Bardou P."/>
            <person name="Bechner M."/>
            <person name="Bellec A."/>
            <person name="Berger A."/>
            <person name="Berges H."/>
            <person name="Bidwell S."/>
            <person name="Bisseling T."/>
            <person name="Choisne N."/>
            <person name="Couloux A."/>
            <person name="Denny R."/>
            <person name="Deshpande S."/>
            <person name="Dai X."/>
            <person name="Doyle J.J."/>
            <person name="Dudez A.M."/>
            <person name="Farmer A.D."/>
            <person name="Fouteau S."/>
            <person name="Franken C."/>
            <person name="Gibelin C."/>
            <person name="Gish J."/>
            <person name="Goldstein S."/>
            <person name="Gonzalez A.J."/>
            <person name="Green P.J."/>
            <person name="Hallab A."/>
            <person name="Hartog M."/>
            <person name="Hua A."/>
            <person name="Humphray S.J."/>
            <person name="Jeong D.H."/>
            <person name="Jing Y."/>
            <person name="Jocker A."/>
            <person name="Kenton S.M."/>
            <person name="Kim D.J."/>
            <person name="Klee K."/>
            <person name="Lai H."/>
            <person name="Lang C."/>
            <person name="Lin S."/>
            <person name="Macmil S.L."/>
            <person name="Magdelenat G."/>
            <person name="Matthews L."/>
            <person name="McCorrison J."/>
            <person name="Monaghan E.L."/>
            <person name="Mun J.H."/>
            <person name="Najar F.Z."/>
            <person name="Nicholson C."/>
            <person name="Noirot C."/>
            <person name="O'Bleness M."/>
            <person name="Paule C.R."/>
            <person name="Poulain J."/>
            <person name="Prion F."/>
            <person name="Qin B."/>
            <person name="Qu C."/>
            <person name="Retzel E.F."/>
            <person name="Riddle C."/>
            <person name="Sallet E."/>
            <person name="Samain S."/>
            <person name="Samson N."/>
            <person name="Sanders I."/>
            <person name="Saurat O."/>
            <person name="Scarpelli C."/>
            <person name="Schiex T."/>
            <person name="Segurens B."/>
            <person name="Severin A.J."/>
            <person name="Sherrier D.J."/>
            <person name="Shi R."/>
            <person name="Sims S."/>
            <person name="Singer S.R."/>
            <person name="Sinharoy S."/>
            <person name="Sterck L."/>
            <person name="Viollet A."/>
            <person name="Wang B.B."/>
            <person name="Wang K."/>
            <person name="Wang M."/>
            <person name="Wang X."/>
            <person name="Warfsmann J."/>
            <person name="Weissenbach J."/>
            <person name="White D.D."/>
            <person name="White J.D."/>
            <person name="Wiley G.B."/>
            <person name="Wincker P."/>
            <person name="Xing Y."/>
            <person name="Yang L."/>
            <person name="Yao Z."/>
            <person name="Ying F."/>
            <person name="Zhai J."/>
            <person name="Zhou L."/>
            <person name="Zuber A."/>
            <person name="Denarie J."/>
            <person name="Dixon R.A."/>
            <person name="May G.D."/>
            <person name="Schwartz D.C."/>
            <person name="Rogers J."/>
            <person name="Quetier F."/>
            <person name="Town C.D."/>
            <person name="Roe B.A."/>
        </authorList>
    </citation>
    <scope>NUCLEOTIDE SEQUENCE [LARGE SCALE GENOMIC DNA]</scope>
    <source>
        <strain evidence="1">A17</strain>
        <strain evidence="2 3">cv. Jemalong A17</strain>
    </source>
</reference>
<protein>
    <submittedName>
        <fullName evidence="1 2">Uncharacterized protein</fullName>
    </submittedName>
</protein>
<evidence type="ECO:0000313" key="3">
    <source>
        <dbReference type="Proteomes" id="UP000002051"/>
    </source>
</evidence>
<dbReference type="EMBL" id="CM001224">
    <property type="protein sequence ID" value="KEH19817.1"/>
    <property type="molecule type" value="Genomic_DNA"/>
</dbReference>
<accession>A0A072TQZ4</accession>
<reference evidence="2" key="3">
    <citation type="submission" date="2015-04" db="UniProtKB">
        <authorList>
            <consortium name="EnsemblPlants"/>
        </authorList>
    </citation>
    <scope>IDENTIFICATION</scope>
    <source>
        <strain evidence="2">cv. Jemalong A17</strain>
    </source>
</reference>
<dbReference type="HOGENOM" id="CLU_1241738_0_0_1"/>
<dbReference type="AlphaFoldDB" id="A0A072TQZ4"/>
<name>A0A072TQZ4_MEDTR</name>
<gene>
    <name evidence="1" type="ordered locus">MTR_8g468880</name>
</gene>
<proteinExistence type="predicted"/>
<dbReference type="EnsemblPlants" id="KEH19817">
    <property type="protein sequence ID" value="KEH19817"/>
    <property type="gene ID" value="MTR_8g468880"/>
</dbReference>
<keyword evidence="3" id="KW-1185">Reference proteome</keyword>